<evidence type="ECO:0000313" key="2">
    <source>
        <dbReference type="EMBL" id="GAF71448.1"/>
    </source>
</evidence>
<feature type="domain" description="Transporter-associated" evidence="1">
    <location>
        <begin position="1"/>
        <end position="57"/>
    </location>
</feature>
<dbReference type="AlphaFoldDB" id="X0RRS3"/>
<accession>X0RRS3</accession>
<gene>
    <name evidence="2" type="ORF">S01H1_12896</name>
</gene>
<protein>
    <recommendedName>
        <fullName evidence="1">Transporter-associated domain-containing protein</fullName>
    </recommendedName>
</protein>
<dbReference type="Pfam" id="PF03471">
    <property type="entry name" value="CorC_HlyC"/>
    <property type="match status" value="1"/>
</dbReference>
<dbReference type="InterPro" id="IPR036318">
    <property type="entry name" value="FAD-bd_PCMH-like_sf"/>
</dbReference>
<dbReference type="SUPFAM" id="SSF56176">
    <property type="entry name" value="FAD-binding/transporter-associated domain-like"/>
    <property type="match status" value="1"/>
</dbReference>
<feature type="non-terminal residue" evidence="2">
    <location>
        <position position="1"/>
    </location>
</feature>
<evidence type="ECO:0000259" key="1">
    <source>
        <dbReference type="SMART" id="SM01091"/>
    </source>
</evidence>
<reference evidence="2" key="1">
    <citation type="journal article" date="2014" name="Front. Microbiol.">
        <title>High frequency of phylogenetically diverse reductive dehalogenase-homologous genes in deep subseafloor sedimentary metagenomes.</title>
        <authorList>
            <person name="Kawai M."/>
            <person name="Futagami T."/>
            <person name="Toyoda A."/>
            <person name="Takaki Y."/>
            <person name="Nishi S."/>
            <person name="Hori S."/>
            <person name="Arai W."/>
            <person name="Tsubouchi T."/>
            <person name="Morono Y."/>
            <person name="Uchiyama I."/>
            <person name="Ito T."/>
            <person name="Fujiyama A."/>
            <person name="Inagaki F."/>
            <person name="Takami H."/>
        </authorList>
    </citation>
    <scope>NUCLEOTIDE SEQUENCE</scope>
    <source>
        <strain evidence="2">Expedition CK06-06</strain>
    </source>
</reference>
<dbReference type="EMBL" id="BARS01006631">
    <property type="protein sequence ID" value="GAF71448.1"/>
    <property type="molecule type" value="Genomic_DNA"/>
</dbReference>
<sequence>FGVSETHRNIHTLAGLVLARLGRLPREGDSVRLHNLTLTVETMRERRIESLILHRDEPAAPQKEDRP</sequence>
<dbReference type="SMART" id="SM01091">
    <property type="entry name" value="CorC_HlyC"/>
    <property type="match status" value="1"/>
</dbReference>
<comment type="caution">
    <text evidence="2">The sequence shown here is derived from an EMBL/GenBank/DDBJ whole genome shotgun (WGS) entry which is preliminary data.</text>
</comment>
<organism evidence="2">
    <name type="scientific">marine sediment metagenome</name>
    <dbReference type="NCBI Taxonomy" id="412755"/>
    <lineage>
        <taxon>unclassified sequences</taxon>
        <taxon>metagenomes</taxon>
        <taxon>ecological metagenomes</taxon>
    </lineage>
</organism>
<name>X0RRS3_9ZZZZ</name>
<dbReference type="GO" id="GO:0050660">
    <property type="term" value="F:flavin adenine dinucleotide binding"/>
    <property type="evidence" value="ECO:0007669"/>
    <property type="project" value="InterPro"/>
</dbReference>
<dbReference type="InterPro" id="IPR005170">
    <property type="entry name" value="Transptr-assoc_dom"/>
</dbReference>
<dbReference type="Gene3D" id="3.30.465.10">
    <property type="match status" value="1"/>
</dbReference>
<dbReference type="InterPro" id="IPR016169">
    <property type="entry name" value="FAD-bd_PCMH_sub2"/>
</dbReference>
<proteinExistence type="predicted"/>